<organism evidence="2 3">
    <name type="scientific">Dreissena polymorpha</name>
    <name type="common">Zebra mussel</name>
    <name type="synonym">Mytilus polymorpha</name>
    <dbReference type="NCBI Taxonomy" id="45954"/>
    <lineage>
        <taxon>Eukaryota</taxon>
        <taxon>Metazoa</taxon>
        <taxon>Spiralia</taxon>
        <taxon>Lophotrochozoa</taxon>
        <taxon>Mollusca</taxon>
        <taxon>Bivalvia</taxon>
        <taxon>Autobranchia</taxon>
        <taxon>Heteroconchia</taxon>
        <taxon>Euheterodonta</taxon>
        <taxon>Imparidentia</taxon>
        <taxon>Neoheterodontei</taxon>
        <taxon>Myida</taxon>
        <taxon>Dreissenoidea</taxon>
        <taxon>Dreissenidae</taxon>
        <taxon>Dreissena</taxon>
    </lineage>
</organism>
<feature type="compositionally biased region" description="Low complexity" evidence="1">
    <location>
        <begin position="146"/>
        <end position="164"/>
    </location>
</feature>
<proteinExistence type="predicted"/>
<accession>A0A9D4BNE3</accession>
<feature type="region of interest" description="Disordered" evidence="1">
    <location>
        <begin position="327"/>
        <end position="388"/>
    </location>
</feature>
<dbReference type="EMBL" id="JAIWYP010000014">
    <property type="protein sequence ID" value="KAH3710326.1"/>
    <property type="molecule type" value="Genomic_DNA"/>
</dbReference>
<dbReference type="Proteomes" id="UP000828390">
    <property type="component" value="Unassembled WGS sequence"/>
</dbReference>
<evidence type="ECO:0000313" key="3">
    <source>
        <dbReference type="Proteomes" id="UP000828390"/>
    </source>
</evidence>
<reference evidence="2" key="2">
    <citation type="submission" date="2020-11" db="EMBL/GenBank/DDBJ databases">
        <authorList>
            <person name="McCartney M.A."/>
            <person name="Auch B."/>
            <person name="Kono T."/>
            <person name="Mallez S."/>
            <person name="Becker A."/>
            <person name="Gohl D.M."/>
            <person name="Silverstein K.A.T."/>
            <person name="Koren S."/>
            <person name="Bechman K.B."/>
            <person name="Herman A."/>
            <person name="Abrahante J.E."/>
            <person name="Garbe J."/>
        </authorList>
    </citation>
    <scope>NUCLEOTIDE SEQUENCE</scope>
    <source>
        <strain evidence="2">Duluth1</strain>
        <tissue evidence="2">Whole animal</tissue>
    </source>
</reference>
<name>A0A9D4BNE3_DREPO</name>
<evidence type="ECO:0000313" key="2">
    <source>
        <dbReference type="EMBL" id="KAH3710326.1"/>
    </source>
</evidence>
<feature type="compositionally biased region" description="Low complexity" evidence="1">
    <location>
        <begin position="346"/>
        <end position="357"/>
    </location>
</feature>
<feature type="region of interest" description="Disordered" evidence="1">
    <location>
        <begin position="1"/>
        <end position="247"/>
    </location>
</feature>
<sequence length="408" mass="43084">MKGASKGGGRNNEGSGSATQGDGKIKSPISTRSGRRLSSTGSAGPSPAMKTPTKQSPTPRTPGSQGPHASQRLTPSSGSKVVTGSVSKVTPGRKVTPTRATRSNPAIGSRGSVLDKLRANREKQERLKEEQKTQAKLDSSVLSSPEPMMSTTDSEMTETSSELMDNMNEVTGEDEKEESKLAESGEDESDEAAKITSVDNNGMEVACGTDSVDLQVSGEVKDPEAGGDVLEAEDVDSDDLKTTGEKCDEDETVDKVKKKGNTLDQQQDMQKTVFKSIEMEAVDVKVKTNTEIVKSASKSLEKEVLVSGLNAGVSAESVVTVKTRNVSAKMEPKSSRSSVSNQSDGVTSIKSVTSVKSEPNSLDSATPKIPGIRTRLKTGSIHMNGTTTISVSKEKAEQENIMKQIAAK</sequence>
<feature type="compositionally biased region" description="Basic and acidic residues" evidence="1">
    <location>
        <begin position="113"/>
        <end position="135"/>
    </location>
</feature>
<reference evidence="2" key="1">
    <citation type="journal article" date="2019" name="bioRxiv">
        <title>The Genome of the Zebra Mussel, Dreissena polymorpha: A Resource for Invasive Species Research.</title>
        <authorList>
            <person name="McCartney M.A."/>
            <person name="Auch B."/>
            <person name="Kono T."/>
            <person name="Mallez S."/>
            <person name="Zhang Y."/>
            <person name="Obille A."/>
            <person name="Becker A."/>
            <person name="Abrahante J.E."/>
            <person name="Garbe J."/>
            <person name="Badalamenti J.P."/>
            <person name="Herman A."/>
            <person name="Mangelson H."/>
            <person name="Liachko I."/>
            <person name="Sullivan S."/>
            <person name="Sone E.D."/>
            <person name="Koren S."/>
            <person name="Silverstein K.A.T."/>
            <person name="Beckman K.B."/>
            <person name="Gohl D.M."/>
        </authorList>
    </citation>
    <scope>NUCLEOTIDE SEQUENCE</scope>
    <source>
        <strain evidence="2">Duluth1</strain>
        <tissue evidence="2">Whole animal</tissue>
    </source>
</reference>
<dbReference type="AlphaFoldDB" id="A0A9D4BNE3"/>
<feature type="compositionally biased region" description="Polar residues" evidence="1">
    <location>
        <begin position="335"/>
        <end position="345"/>
    </location>
</feature>
<comment type="caution">
    <text evidence="2">The sequence shown here is derived from an EMBL/GenBank/DDBJ whole genome shotgun (WGS) entry which is preliminary data.</text>
</comment>
<feature type="compositionally biased region" description="Low complexity" evidence="1">
    <location>
        <begin position="30"/>
        <end position="42"/>
    </location>
</feature>
<feature type="compositionally biased region" description="Polar residues" evidence="1">
    <location>
        <begin position="52"/>
        <end position="73"/>
    </location>
</feature>
<feature type="non-terminal residue" evidence="2">
    <location>
        <position position="408"/>
    </location>
</feature>
<keyword evidence="3" id="KW-1185">Reference proteome</keyword>
<evidence type="ECO:0000256" key="1">
    <source>
        <dbReference type="SAM" id="MobiDB-lite"/>
    </source>
</evidence>
<feature type="compositionally biased region" description="Low complexity" evidence="1">
    <location>
        <begin position="74"/>
        <end position="92"/>
    </location>
</feature>
<protein>
    <submittedName>
        <fullName evidence="2">Uncharacterized protein</fullName>
    </submittedName>
</protein>
<feature type="compositionally biased region" description="Gly residues" evidence="1">
    <location>
        <begin position="1"/>
        <end position="11"/>
    </location>
</feature>
<gene>
    <name evidence="2" type="ORF">DPMN_069801</name>
</gene>